<evidence type="ECO:0000256" key="1">
    <source>
        <dbReference type="SAM" id="MobiDB-lite"/>
    </source>
</evidence>
<organism evidence="2">
    <name type="scientific">Rhizophora mucronata</name>
    <name type="common">Asiatic mangrove</name>
    <dbReference type="NCBI Taxonomy" id="61149"/>
    <lineage>
        <taxon>Eukaryota</taxon>
        <taxon>Viridiplantae</taxon>
        <taxon>Streptophyta</taxon>
        <taxon>Embryophyta</taxon>
        <taxon>Tracheophyta</taxon>
        <taxon>Spermatophyta</taxon>
        <taxon>Magnoliopsida</taxon>
        <taxon>eudicotyledons</taxon>
        <taxon>Gunneridae</taxon>
        <taxon>Pentapetalae</taxon>
        <taxon>rosids</taxon>
        <taxon>fabids</taxon>
        <taxon>Malpighiales</taxon>
        <taxon>Rhizophoraceae</taxon>
        <taxon>Rhizophora</taxon>
    </lineage>
</organism>
<dbReference type="AlphaFoldDB" id="A0A2P2NSL5"/>
<feature type="region of interest" description="Disordered" evidence="1">
    <location>
        <begin position="1"/>
        <end position="22"/>
    </location>
</feature>
<sequence length="64" mass="7610">MKRNNIQKMVSKPQKNKKKTQENSAYLVMLQTPNINMLLDCHPLVESLKNFHFSHNLPHFPPFY</sequence>
<proteinExistence type="predicted"/>
<protein>
    <submittedName>
        <fullName evidence="2">Uncharacterized protein</fullName>
    </submittedName>
</protein>
<name>A0A2P2NSL5_RHIMU</name>
<accession>A0A2P2NSL5</accession>
<dbReference type="EMBL" id="GGEC01064916">
    <property type="protein sequence ID" value="MBX45400.1"/>
    <property type="molecule type" value="Transcribed_RNA"/>
</dbReference>
<reference evidence="2" key="1">
    <citation type="submission" date="2018-02" db="EMBL/GenBank/DDBJ databases">
        <title>Rhizophora mucronata_Transcriptome.</title>
        <authorList>
            <person name="Meera S.P."/>
            <person name="Sreeshan A."/>
            <person name="Augustine A."/>
        </authorList>
    </citation>
    <scope>NUCLEOTIDE SEQUENCE</scope>
    <source>
        <tissue evidence="2">Leaf</tissue>
    </source>
</reference>
<evidence type="ECO:0000313" key="2">
    <source>
        <dbReference type="EMBL" id="MBX45400.1"/>
    </source>
</evidence>